<comment type="similarity">
    <text evidence="6">Belongs to the methyl-accepting chemotaxis (MCP) protein family.</text>
</comment>
<keyword evidence="2 8" id="KW-0812">Transmembrane</keyword>
<dbReference type="PROSITE" id="PS50885">
    <property type="entry name" value="HAMP"/>
    <property type="match status" value="1"/>
</dbReference>
<evidence type="ECO:0000256" key="6">
    <source>
        <dbReference type="ARBA" id="ARBA00029447"/>
    </source>
</evidence>
<keyword evidence="3 8" id="KW-1133">Transmembrane helix</keyword>
<dbReference type="SMART" id="SM00304">
    <property type="entry name" value="HAMP"/>
    <property type="match status" value="1"/>
</dbReference>
<dbReference type="Pfam" id="PF00015">
    <property type="entry name" value="MCPsignal"/>
    <property type="match status" value="1"/>
</dbReference>
<name>A0ABQ4PMN1_9GAMM</name>
<organism evidence="11 12">
    <name type="scientific">Shewanella algidipiscicola</name>
    <dbReference type="NCBI Taxonomy" id="614070"/>
    <lineage>
        <taxon>Bacteria</taxon>
        <taxon>Pseudomonadati</taxon>
        <taxon>Pseudomonadota</taxon>
        <taxon>Gammaproteobacteria</taxon>
        <taxon>Alteromonadales</taxon>
        <taxon>Shewanellaceae</taxon>
        <taxon>Shewanella</taxon>
    </lineage>
</organism>
<dbReference type="EMBL" id="BPFB01000039">
    <property type="protein sequence ID" value="GIU49550.1"/>
    <property type="molecule type" value="Genomic_DNA"/>
</dbReference>
<evidence type="ECO:0000313" key="11">
    <source>
        <dbReference type="EMBL" id="GIU49550.1"/>
    </source>
</evidence>
<feature type="domain" description="Methyl-accepting transducer" evidence="9">
    <location>
        <begin position="267"/>
        <end position="503"/>
    </location>
</feature>
<evidence type="ECO:0008006" key="13">
    <source>
        <dbReference type="Google" id="ProtNLM"/>
    </source>
</evidence>
<evidence type="ECO:0000256" key="5">
    <source>
        <dbReference type="ARBA" id="ARBA00023224"/>
    </source>
</evidence>
<evidence type="ECO:0000259" key="9">
    <source>
        <dbReference type="PROSITE" id="PS50111"/>
    </source>
</evidence>
<evidence type="ECO:0000256" key="1">
    <source>
        <dbReference type="ARBA" id="ARBA00004141"/>
    </source>
</evidence>
<feature type="domain" description="HAMP" evidence="10">
    <location>
        <begin position="209"/>
        <end position="262"/>
    </location>
</feature>
<comment type="caution">
    <text evidence="11">The sequence shown here is derived from an EMBL/GenBank/DDBJ whole genome shotgun (WGS) entry which is preliminary data.</text>
</comment>
<proteinExistence type="inferred from homology"/>
<keyword evidence="5 7" id="KW-0807">Transducer</keyword>
<evidence type="ECO:0000256" key="2">
    <source>
        <dbReference type="ARBA" id="ARBA00022692"/>
    </source>
</evidence>
<evidence type="ECO:0000256" key="7">
    <source>
        <dbReference type="PROSITE-ProRule" id="PRU00284"/>
    </source>
</evidence>
<evidence type="ECO:0000256" key="8">
    <source>
        <dbReference type="SAM" id="Phobius"/>
    </source>
</evidence>
<evidence type="ECO:0000256" key="4">
    <source>
        <dbReference type="ARBA" id="ARBA00023136"/>
    </source>
</evidence>
<evidence type="ECO:0000313" key="12">
    <source>
        <dbReference type="Proteomes" id="UP000761574"/>
    </source>
</evidence>
<dbReference type="PANTHER" id="PTHR32089">
    <property type="entry name" value="METHYL-ACCEPTING CHEMOTAXIS PROTEIN MCPB"/>
    <property type="match status" value="1"/>
</dbReference>
<dbReference type="CDD" id="cd06225">
    <property type="entry name" value="HAMP"/>
    <property type="match status" value="1"/>
</dbReference>
<keyword evidence="4 8" id="KW-0472">Membrane</keyword>
<feature type="transmembrane region" description="Helical" evidence="8">
    <location>
        <begin position="189"/>
        <end position="207"/>
    </location>
</feature>
<accession>A0ABQ4PMN1</accession>
<keyword evidence="12" id="KW-1185">Reference proteome</keyword>
<dbReference type="PANTHER" id="PTHR32089:SF119">
    <property type="entry name" value="METHYL-ACCEPTING CHEMOTAXIS PROTEIN CTPL"/>
    <property type="match status" value="1"/>
</dbReference>
<gene>
    <name evidence="11" type="ORF">TUM4630_28440</name>
</gene>
<evidence type="ECO:0000256" key="3">
    <source>
        <dbReference type="ARBA" id="ARBA00022989"/>
    </source>
</evidence>
<dbReference type="InterPro" id="IPR003660">
    <property type="entry name" value="HAMP_dom"/>
</dbReference>
<dbReference type="Gene3D" id="1.10.287.950">
    <property type="entry name" value="Methyl-accepting chemotaxis protein"/>
    <property type="match status" value="1"/>
</dbReference>
<dbReference type="InterPro" id="IPR004089">
    <property type="entry name" value="MCPsignal_dom"/>
</dbReference>
<dbReference type="SUPFAM" id="SSF58104">
    <property type="entry name" value="Methyl-accepting chemotaxis protein (MCP) signaling domain"/>
    <property type="match status" value="1"/>
</dbReference>
<protein>
    <recommendedName>
        <fullName evidence="13">Methyl-accepting chemotaxis protein</fullName>
    </recommendedName>
</protein>
<sequence length="539" mass="58377">MAAMAVFCLSGFIIIVTVLVSTDIVEDRFVEYDQAGVNGQKYILSINRDMNYCSRLTRNIMLGDDYDKNFTLLEQRVKTIYTHFDNLDMAINLITDAKVKADLLRLSQESKVTTQDFLEDSKGRMAALGNQQRSPQMLQQAWTEYSQQSSPFANKARISFNALIKAEQQARADIQDSAIDAMSSMKRELVLISAASVLLVGLLLFLVTRSIMLGVNALQLSINQIEQDADLTQRITIVANDELGRVSGSFNVMLDKFQSSIQGVFDTATQLTSSANKVASVTAHAAESVQTQRHELDMVSTAMNEMTATVVEVAKNANEAADAANQTDRQSQTGLVVVNETVKSIEGFAYEIKRAAEVINAVEADSNEIGSILGVIKDIAEQTNLLALNAAIEAARAGEQGRGFAVVADEVRTLASRTQASTEQIQMMIDKLQGGAKEAVEVMMQSSRDADNCVNHANSTGEALQVIAAAVATITDMNAQIAAAAEEQSAVSEEINNNIVNISHAAEATAEGAKTTSNESENLARMAHQLSQLVQAFKI</sequence>
<evidence type="ECO:0000259" key="10">
    <source>
        <dbReference type="PROSITE" id="PS50885"/>
    </source>
</evidence>
<dbReference type="Proteomes" id="UP000761574">
    <property type="component" value="Unassembled WGS sequence"/>
</dbReference>
<dbReference type="Pfam" id="PF00672">
    <property type="entry name" value="HAMP"/>
    <property type="match status" value="1"/>
</dbReference>
<dbReference type="SMART" id="SM00283">
    <property type="entry name" value="MA"/>
    <property type="match status" value="1"/>
</dbReference>
<reference evidence="11 12" key="1">
    <citation type="submission" date="2021-05" db="EMBL/GenBank/DDBJ databases">
        <title>Molecular characterization for Shewanella algae harboring chromosomal blaOXA-55-like strains isolated from clinical and environment sample.</title>
        <authorList>
            <person name="Ohama Y."/>
            <person name="Aoki K."/>
            <person name="Harada S."/>
            <person name="Moriya K."/>
            <person name="Ishii Y."/>
            <person name="Tateda K."/>
        </authorList>
    </citation>
    <scope>NUCLEOTIDE SEQUENCE [LARGE SCALE GENOMIC DNA]</scope>
    <source>
        <strain evidence="11 12">LMG 23746</strain>
    </source>
</reference>
<comment type="subcellular location">
    <subcellularLocation>
        <location evidence="1">Membrane</location>
        <topology evidence="1">Multi-pass membrane protein</topology>
    </subcellularLocation>
</comment>
<dbReference type="PROSITE" id="PS50111">
    <property type="entry name" value="CHEMOTAXIS_TRANSDUC_2"/>
    <property type="match status" value="1"/>
</dbReference>